<evidence type="ECO:0000256" key="3">
    <source>
        <dbReference type="ARBA" id="ARBA00022449"/>
    </source>
</evidence>
<dbReference type="GO" id="GO:0005886">
    <property type="term" value="C:plasma membrane"/>
    <property type="evidence" value="ECO:0007669"/>
    <property type="project" value="UniProtKB-SubCell"/>
</dbReference>
<feature type="transmembrane region" description="Helical" evidence="10">
    <location>
        <begin position="101"/>
        <end position="120"/>
    </location>
</feature>
<evidence type="ECO:0000256" key="7">
    <source>
        <dbReference type="ARBA" id="ARBA00023065"/>
    </source>
</evidence>
<evidence type="ECO:0000256" key="1">
    <source>
        <dbReference type="ARBA" id="ARBA00004651"/>
    </source>
</evidence>
<evidence type="ECO:0000256" key="2">
    <source>
        <dbReference type="ARBA" id="ARBA00022448"/>
    </source>
</evidence>
<sequence>MNATDSPPLLNSGGVLRPVLMLALPVLAEESLNLLVGLTDWYLAGNFLVGEEPLAAMGLLAYVMWLIPSFFSFVGIGATALVARFIGAGNREQALHVTRQAILLGLFLTLLVMAVCFGGGPTFIRAMNFTDLTAELAERYLVILAWAVPFIMFEQIATACLRGSGDTVSGLQARVLVNLTNCLLSAALVTGWGPFPHLGWEGLAIGTLCGHIVGATVLLVILLRGRGGIALAWQWEKFDIPTMRRILRIGLPAGFDLLAVIVCHLIYAGIIYSFGKTAQAAHGLGVQIEAMSYLAGSAFQVAAATMCGQSLGAQNPARAVRSTLVATGLAMATMCTAGFFFFTHGEQLAVIFAREPGKTTHLTGELLRIVAISCPFLAVLQVTSGALRGAGDTTWPFLTTLAGLICIRLPGAAWLGLSSIPLPFSDLEIPGFGWGAQGAWIAMVADVAVRSVLISARFAGGKWQHVNV</sequence>
<feature type="transmembrane region" description="Helical" evidence="10">
    <location>
        <begin position="395"/>
        <end position="417"/>
    </location>
</feature>
<accession>A0A517YDR9</accession>
<dbReference type="OrthoDB" id="9806302at2"/>
<feature type="transmembrane region" description="Helical" evidence="10">
    <location>
        <begin position="246"/>
        <end position="270"/>
    </location>
</feature>
<feature type="transmembrane region" description="Helical" evidence="10">
    <location>
        <begin position="204"/>
        <end position="225"/>
    </location>
</feature>
<dbReference type="GO" id="GO:0015297">
    <property type="term" value="F:antiporter activity"/>
    <property type="evidence" value="ECO:0007669"/>
    <property type="project" value="UniProtKB-KW"/>
</dbReference>
<evidence type="ECO:0000256" key="9">
    <source>
        <dbReference type="ARBA" id="ARBA00031636"/>
    </source>
</evidence>
<dbReference type="PIRSF" id="PIRSF006603">
    <property type="entry name" value="DinF"/>
    <property type="match status" value="1"/>
</dbReference>
<comment type="subcellular location">
    <subcellularLocation>
        <location evidence="1">Cell membrane</location>
        <topology evidence="1">Multi-pass membrane protein</topology>
    </subcellularLocation>
</comment>
<keyword evidence="12" id="KW-1185">Reference proteome</keyword>
<dbReference type="Proteomes" id="UP000315017">
    <property type="component" value="Chromosome"/>
</dbReference>
<dbReference type="Pfam" id="PF01554">
    <property type="entry name" value="MatE"/>
    <property type="match status" value="2"/>
</dbReference>
<dbReference type="GO" id="GO:0006811">
    <property type="term" value="P:monoatomic ion transport"/>
    <property type="evidence" value="ECO:0007669"/>
    <property type="project" value="UniProtKB-KW"/>
</dbReference>
<dbReference type="NCBIfam" id="TIGR00797">
    <property type="entry name" value="matE"/>
    <property type="match status" value="1"/>
</dbReference>
<feature type="transmembrane region" description="Helical" evidence="10">
    <location>
        <begin position="437"/>
        <end position="459"/>
    </location>
</feature>
<feature type="transmembrane region" description="Helical" evidence="10">
    <location>
        <begin position="140"/>
        <end position="161"/>
    </location>
</feature>
<protein>
    <recommendedName>
        <fullName evidence="9">Multidrug-efflux transporter</fullName>
    </recommendedName>
</protein>
<keyword evidence="6 10" id="KW-1133">Transmembrane helix</keyword>
<evidence type="ECO:0000313" key="11">
    <source>
        <dbReference type="EMBL" id="QDU28383.1"/>
    </source>
</evidence>
<feature type="transmembrane region" description="Helical" evidence="10">
    <location>
        <begin position="59"/>
        <end position="81"/>
    </location>
</feature>
<dbReference type="PANTHER" id="PTHR43298">
    <property type="entry name" value="MULTIDRUG RESISTANCE PROTEIN NORM-RELATED"/>
    <property type="match status" value="1"/>
</dbReference>
<keyword evidence="3" id="KW-0050">Antiport</keyword>
<keyword evidence="2" id="KW-0813">Transport</keyword>
<keyword evidence="5 10" id="KW-0812">Transmembrane</keyword>
<keyword evidence="4" id="KW-1003">Cell membrane</keyword>
<evidence type="ECO:0000256" key="8">
    <source>
        <dbReference type="ARBA" id="ARBA00023136"/>
    </source>
</evidence>
<dbReference type="GO" id="GO:0042910">
    <property type="term" value="F:xenobiotic transmembrane transporter activity"/>
    <property type="evidence" value="ECO:0007669"/>
    <property type="project" value="InterPro"/>
</dbReference>
<dbReference type="InterPro" id="IPR048279">
    <property type="entry name" value="MdtK-like"/>
</dbReference>
<feature type="transmembrane region" description="Helical" evidence="10">
    <location>
        <begin position="290"/>
        <end position="311"/>
    </location>
</feature>
<gene>
    <name evidence="11" type="primary">mdtK_2</name>
    <name evidence="11" type="ORF">ETAA8_34830</name>
</gene>
<evidence type="ECO:0000256" key="6">
    <source>
        <dbReference type="ARBA" id="ARBA00022989"/>
    </source>
</evidence>
<keyword evidence="8 10" id="KW-0472">Membrane</keyword>
<name>A0A517YDR9_9BACT</name>
<proteinExistence type="predicted"/>
<dbReference type="EMBL" id="CP036274">
    <property type="protein sequence ID" value="QDU28383.1"/>
    <property type="molecule type" value="Genomic_DNA"/>
</dbReference>
<dbReference type="PANTHER" id="PTHR43298:SF2">
    <property type="entry name" value="FMN_FAD EXPORTER YEEO-RELATED"/>
    <property type="match status" value="1"/>
</dbReference>
<evidence type="ECO:0000256" key="10">
    <source>
        <dbReference type="SAM" id="Phobius"/>
    </source>
</evidence>
<dbReference type="InterPro" id="IPR002528">
    <property type="entry name" value="MATE_fam"/>
</dbReference>
<dbReference type="InterPro" id="IPR050222">
    <property type="entry name" value="MATE_MdtK"/>
</dbReference>
<dbReference type="RefSeq" id="WP_145090573.1">
    <property type="nucleotide sequence ID" value="NZ_CP036274.1"/>
</dbReference>
<evidence type="ECO:0000313" key="12">
    <source>
        <dbReference type="Proteomes" id="UP000315017"/>
    </source>
</evidence>
<dbReference type="CDD" id="cd13137">
    <property type="entry name" value="MATE_NorM_like"/>
    <property type="match status" value="1"/>
</dbReference>
<organism evidence="11 12">
    <name type="scientific">Anatilimnocola aggregata</name>
    <dbReference type="NCBI Taxonomy" id="2528021"/>
    <lineage>
        <taxon>Bacteria</taxon>
        <taxon>Pseudomonadati</taxon>
        <taxon>Planctomycetota</taxon>
        <taxon>Planctomycetia</taxon>
        <taxon>Pirellulales</taxon>
        <taxon>Pirellulaceae</taxon>
        <taxon>Anatilimnocola</taxon>
    </lineage>
</organism>
<dbReference type="KEGG" id="aagg:ETAA8_34830"/>
<feature type="transmembrane region" description="Helical" evidence="10">
    <location>
        <begin position="173"/>
        <end position="192"/>
    </location>
</feature>
<evidence type="ECO:0000256" key="5">
    <source>
        <dbReference type="ARBA" id="ARBA00022692"/>
    </source>
</evidence>
<feature type="transmembrane region" description="Helical" evidence="10">
    <location>
        <begin position="323"/>
        <end position="342"/>
    </location>
</feature>
<dbReference type="AlphaFoldDB" id="A0A517YDR9"/>
<evidence type="ECO:0000256" key="4">
    <source>
        <dbReference type="ARBA" id="ARBA00022475"/>
    </source>
</evidence>
<feature type="transmembrane region" description="Helical" evidence="10">
    <location>
        <begin position="362"/>
        <end position="383"/>
    </location>
</feature>
<keyword evidence="7" id="KW-0406">Ion transport</keyword>
<reference evidence="11 12" key="1">
    <citation type="submission" date="2019-02" db="EMBL/GenBank/DDBJ databases">
        <title>Deep-cultivation of Planctomycetes and their phenomic and genomic characterization uncovers novel biology.</title>
        <authorList>
            <person name="Wiegand S."/>
            <person name="Jogler M."/>
            <person name="Boedeker C."/>
            <person name="Pinto D."/>
            <person name="Vollmers J."/>
            <person name="Rivas-Marin E."/>
            <person name="Kohn T."/>
            <person name="Peeters S.H."/>
            <person name="Heuer A."/>
            <person name="Rast P."/>
            <person name="Oberbeckmann S."/>
            <person name="Bunk B."/>
            <person name="Jeske O."/>
            <person name="Meyerdierks A."/>
            <person name="Storesund J.E."/>
            <person name="Kallscheuer N."/>
            <person name="Luecker S."/>
            <person name="Lage O.M."/>
            <person name="Pohl T."/>
            <person name="Merkel B.J."/>
            <person name="Hornburger P."/>
            <person name="Mueller R.-W."/>
            <person name="Bruemmer F."/>
            <person name="Labrenz M."/>
            <person name="Spormann A.M."/>
            <person name="Op den Camp H."/>
            <person name="Overmann J."/>
            <person name="Amann R."/>
            <person name="Jetten M.S.M."/>
            <person name="Mascher T."/>
            <person name="Medema M.H."/>
            <person name="Devos D.P."/>
            <person name="Kaster A.-K."/>
            <person name="Ovreas L."/>
            <person name="Rohde M."/>
            <person name="Galperin M.Y."/>
            <person name="Jogler C."/>
        </authorList>
    </citation>
    <scope>NUCLEOTIDE SEQUENCE [LARGE SCALE GENOMIC DNA]</scope>
    <source>
        <strain evidence="11 12">ETA_A8</strain>
    </source>
</reference>